<name>A0A7C3ZKS5_9CYAN</name>
<reference evidence="2" key="1">
    <citation type="journal article" date="2020" name="mSystems">
        <title>Genome- and Community-Level Interaction Insights into Carbon Utilization and Element Cycling Functions of Hydrothermarchaeota in Hydrothermal Sediment.</title>
        <authorList>
            <person name="Zhou Z."/>
            <person name="Liu Y."/>
            <person name="Xu W."/>
            <person name="Pan J."/>
            <person name="Luo Z.H."/>
            <person name="Li M."/>
        </authorList>
    </citation>
    <scope>NUCLEOTIDE SEQUENCE [LARGE SCALE GENOMIC DNA]</scope>
    <source>
        <strain evidence="2">SpSt-374</strain>
    </source>
</reference>
<feature type="compositionally biased region" description="Polar residues" evidence="1">
    <location>
        <begin position="1"/>
        <end position="10"/>
    </location>
</feature>
<feature type="compositionally biased region" description="Acidic residues" evidence="1">
    <location>
        <begin position="63"/>
        <end position="78"/>
    </location>
</feature>
<sequence length="78" mass="8903">MRNPSLTQQPRYKPAEVIRSQQQPSILDWLESSGRLLARDPSDEPGYGEEEEEISELMSVDDGGYEEEEMDLDDADID</sequence>
<comment type="caution">
    <text evidence="2">The sequence shown here is derived from an EMBL/GenBank/DDBJ whole genome shotgun (WGS) entry which is preliminary data.</text>
</comment>
<protein>
    <submittedName>
        <fullName evidence="2">DUF3134 domain-containing protein</fullName>
    </submittedName>
</protein>
<proteinExistence type="predicted"/>
<feature type="region of interest" description="Disordered" evidence="1">
    <location>
        <begin position="1"/>
        <end position="78"/>
    </location>
</feature>
<evidence type="ECO:0000313" key="2">
    <source>
        <dbReference type="EMBL" id="HGG01305.1"/>
    </source>
</evidence>
<feature type="compositionally biased region" description="Acidic residues" evidence="1">
    <location>
        <begin position="46"/>
        <end position="55"/>
    </location>
</feature>
<accession>A0A7C3ZKS5</accession>
<evidence type="ECO:0000256" key="1">
    <source>
        <dbReference type="SAM" id="MobiDB-lite"/>
    </source>
</evidence>
<organism evidence="2">
    <name type="scientific">Planktothricoides sp. SpSt-374</name>
    <dbReference type="NCBI Taxonomy" id="2282167"/>
    <lineage>
        <taxon>Bacteria</taxon>
        <taxon>Bacillati</taxon>
        <taxon>Cyanobacteriota</taxon>
        <taxon>Cyanophyceae</taxon>
        <taxon>Oscillatoriophycideae</taxon>
        <taxon>Oscillatoriales</taxon>
        <taxon>Oscillatoriaceae</taxon>
        <taxon>Planktothricoides</taxon>
    </lineage>
</organism>
<dbReference type="AlphaFoldDB" id="A0A7C3ZKS5"/>
<dbReference type="InterPro" id="IPR021481">
    <property type="entry name" value="DUF3134"/>
</dbReference>
<gene>
    <name evidence="2" type="ORF">ENR15_11815</name>
</gene>
<dbReference type="Pfam" id="PF11332">
    <property type="entry name" value="DUF3134"/>
    <property type="match status" value="1"/>
</dbReference>
<dbReference type="EMBL" id="DSPX01000120">
    <property type="protein sequence ID" value="HGG01305.1"/>
    <property type="molecule type" value="Genomic_DNA"/>
</dbReference>